<evidence type="ECO:0000313" key="9">
    <source>
        <dbReference type="Proteomes" id="UP000184188"/>
    </source>
</evidence>
<feature type="transmembrane region" description="Helical" evidence="6">
    <location>
        <begin position="307"/>
        <end position="326"/>
    </location>
</feature>
<feature type="domain" description="Major facilitator superfamily (MFS) profile" evidence="7">
    <location>
        <begin position="38"/>
        <end position="468"/>
    </location>
</feature>
<dbReference type="PANTHER" id="PTHR23502:SF68">
    <property type="entry name" value="MULTIDRUG TRANSPORTER, PUTATIVE (AFU_ORTHOLOGUE AFUA_3G01120)-RELATED"/>
    <property type="match status" value="1"/>
</dbReference>
<evidence type="ECO:0000256" key="6">
    <source>
        <dbReference type="SAM" id="Phobius"/>
    </source>
</evidence>
<name>A0A1L9SMS5_9EURO</name>
<sequence>MIDNQNDEQNSFSVWWEEPVEQDSANPMNWTSRRKWSIIGSVSLVTFLTPLASSMFAPGVPQVMVDFHNDSTLLATFVVSVFILGYTFGPLVVAPLSEWAGRSPIYHVCNVLFVVFSIVCAVAPNMNTLIAFRFFAGFVGVAPITIGSGTIADIMPREKRGAAMAIWSLGPLLGPVIGPVVGGFIVEDKGWRWVFWVLVIVSGASTLLCFLVLRETYAPIILEKKAAHLRKETGNDAYQSRLKPNIPAGEMFRLSILRPTKMLLFSPIVTLLSLYVAVLYGLLYILFTTFTFVYEDQYRFSSSMVGLAYLGSGAGMLLGLFFVGRLSDQRIKKIMQSGHPVKPEDRIPFFFSIPGSLCVPVGLFLYGWGADKHLHWIVPEIGNAFTGFGMIIILMCINTYLVDAFTAHAASAIAANTVLRSLLGALVPLGGLNMYDSLGLGWGNSLLGFIALGMASIPLLFRVYGERIRTNPRWQREW</sequence>
<feature type="transmembrane region" description="Helical" evidence="6">
    <location>
        <begin position="381"/>
        <end position="401"/>
    </location>
</feature>
<evidence type="ECO:0000256" key="5">
    <source>
        <dbReference type="ARBA" id="ARBA00023136"/>
    </source>
</evidence>
<keyword evidence="3 6" id="KW-0812">Transmembrane</keyword>
<feature type="transmembrane region" description="Helical" evidence="6">
    <location>
        <begin position="191"/>
        <end position="213"/>
    </location>
</feature>
<dbReference type="PANTHER" id="PTHR23502">
    <property type="entry name" value="MAJOR FACILITATOR SUPERFAMILY"/>
    <property type="match status" value="1"/>
</dbReference>
<dbReference type="GO" id="GO:0016020">
    <property type="term" value="C:membrane"/>
    <property type="evidence" value="ECO:0007669"/>
    <property type="project" value="UniProtKB-SubCell"/>
</dbReference>
<dbReference type="VEuPathDB" id="FungiDB:ASPZODRAFT_61473"/>
<dbReference type="InterPro" id="IPR020846">
    <property type="entry name" value="MFS_dom"/>
</dbReference>
<dbReference type="OrthoDB" id="5296287at2759"/>
<dbReference type="InterPro" id="IPR036259">
    <property type="entry name" value="MFS_trans_sf"/>
</dbReference>
<proteinExistence type="inferred from homology"/>
<dbReference type="GeneID" id="34615454"/>
<accession>A0A1L9SMS5</accession>
<gene>
    <name evidence="8" type="ORF">ASPZODRAFT_61473</name>
</gene>
<evidence type="ECO:0000256" key="3">
    <source>
        <dbReference type="ARBA" id="ARBA00022692"/>
    </source>
</evidence>
<keyword evidence="5 6" id="KW-0472">Membrane</keyword>
<dbReference type="Pfam" id="PF07690">
    <property type="entry name" value="MFS_1"/>
    <property type="match status" value="1"/>
</dbReference>
<evidence type="ECO:0000259" key="7">
    <source>
        <dbReference type="PROSITE" id="PS50850"/>
    </source>
</evidence>
<evidence type="ECO:0000256" key="4">
    <source>
        <dbReference type="ARBA" id="ARBA00022989"/>
    </source>
</evidence>
<comment type="similarity">
    <text evidence="2">Belongs to the major facilitator superfamily.</text>
</comment>
<protein>
    <recommendedName>
        <fullName evidence="7">Major facilitator superfamily (MFS) profile domain-containing protein</fullName>
    </recommendedName>
</protein>
<dbReference type="EMBL" id="KV878339">
    <property type="protein sequence ID" value="OJJ48413.1"/>
    <property type="molecule type" value="Genomic_DNA"/>
</dbReference>
<dbReference type="Gene3D" id="1.20.1250.20">
    <property type="entry name" value="MFS general substrate transporter like domains"/>
    <property type="match status" value="1"/>
</dbReference>
<evidence type="ECO:0000313" key="8">
    <source>
        <dbReference type="EMBL" id="OJJ48413.1"/>
    </source>
</evidence>
<dbReference type="InterPro" id="IPR011701">
    <property type="entry name" value="MFS"/>
</dbReference>
<feature type="transmembrane region" description="Helical" evidence="6">
    <location>
        <begin position="38"/>
        <end position="60"/>
    </location>
</feature>
<reference evidence="9" key="1">
    <citation type="journal article" date="2017" name="Genome Biol.">
        <title>Comparative genomics reveals high biological diversity and specific adaptations in the industrially and medically important fungal genus Aspergillus.</title>
        <authorList>
            <person name="de Vries R.P."/>
            <person name="Riley R."/>
            <person name="Wiebenga A."/>
            <person name="Aguilar-Osorio G."/>
            <person name="Amillis S."/>
            <person name="Uchima C.A."/>
            <person name="Anderluh G."/>
            <person name="Asadollahi M."/>
            <person name="Askin M."/>
            <person name="Barry K."/>
            <person name="Battaglia E."/>
            <person name="Bayram O."/>
            <person name="Benocci T."/>
            <person name="Braus-Stromeyer S.A."/>
            <person name="Caldana C."/>
            <person name="Canovas D."/>
            <person name="Cerqueira G.C."/>
            <person name="Chen F."/>
            <person name="Chen W."/>
            <person name="Choi C."/>
            <person name="Clum A."/>
            <person name="Dos Santos R.A."/>
            <person name="Damasio A.R."/>
            <person name="Diallinas G."/>
            <person name="Emri T."/>
            <person name="Fekete E."/>
            <person name="Flipphi M."/>
            <person name="Freyberg S."/>
            <person name="Gallo A."/>
            <person name="Gournas C."/>
            <person name="Habgood R."/>
            <person name="Hainaut M."/>
            <person name="Harispe M.L."/>
            <person name="Henrissat B."/>
            <person name="Hilden K.S."/>
            <person name="Hope R."/>
            <person name="Hossain A."/>
            <person name="Karabika E."/>
            <person name="Karaffa L."/>
            <person name="Karanyi Z."/>
            <person name="Krasevec N."/>
            <person name="Kuo A."/>
            <person name="Kusch H."/>
            <person name="LaButti K."/>
            <person name="Lagendijk E.L."/>
            <person name="Lapidus A."/>
            <person name="Levasseur A."/>
            <person name="Lindquist E."/>
            <person name="Lipzen A."/>
            <person name="Logrieco A.F."/>
            <person name="MacCabe A."/>
            <person name="Maekelae M.R."/>
            <person name="Malavazi I."/>
            <person name="Melin P."/>
            <person name="Meyer V."/>
            <person name="Mielnichuk N."/>
            <person name="Miskei M."/>
            <person name="Molnar A.P."/>
            <person name="Mule G."/>
            <person name="Ngan C.Y."/>
            <person name="Orejas M."/>
            <person name="Orosz E."/>
            <person name="Ouedraogo J.P."/>
            <person name="Overkamp K.M."/>
            <person name="Park H.-S."/>
            <person name="Perrone G."/>
            <person name="Piumi F."/>
            <person name="Punt P.J."/>
            <person name="Ram A.F."/>
            <person name="Ramon A."/>
            <person name="Rauscher S."/>
            <person name="Record E."/>
            <person name="Riano-Pachon D.M."/>
            <person name="Robert V."/>
            <person name="Roehrig J."/>
            <person name="Ruller R."/>
            <person name="Salamov A."/>
            <person name="Salih N.S."/>
            <person name="Samson R.A."/>
            <person name="Sandor E."/>
            <person name="Sanguinetti M."/>
            <person name="Schuetze T."/>
            <person name="Sepcic K."/>
            <person name="Shelest E."/>
            <person name="Sherlock G."/>
            <person name="Sophianopoulou V."/>
            <person name="Squina F.M."/>
            <person name="Sun H."/>
            <person name="Susca A."/>
            <person name="Todd R.B."/>
            <person name="Tsang A."/>
            <person name="Unkles S.E."/>
            <person name="van de Wiele N."/>
            <person name="van Rossen-Uffink D."/>
            <person name="Oliveira J.V."/>
            <person name="Vesth T.C."/>
            <person name="Visser J."/>
            <person name="Yu J.-H."/>
            <person name="Zhou M."/>
            <person name="Andersen M.R."/>
            <person name="Archer D.B."/>
            <person name="Baker S.E."/>
            <person name="Benoit I."/>
            <person name="Brakhage A.A."/>
            <person name="Braus G.H."/>
            <person name="Fischer R."/>
            <person name="Frisvad J.C."/>
            <person name="Goldman G.H."/>
            <person name="Houbraken J."/>
            <person name="Oakley B."/>
            <person name="Pocsi I."/>
            <person name="Scazzocchio C."/>
            <person name="Seiboth B."/>
            <person name="vanKuyk P.A."/>
            <person name="Wortman J."/>
            <person name="Dyer P.S."/>
            <person name="Grigoriev I.V."/>
        </authorList>
    </citation>
    <scope>NUCLEOTIDE SEQUENCE [LARGE SCALE GENOMIC DNA]</scope>
    <source>
        <strain evidence="9">CBS 506.65</strain>
    </source>
</reference>
<keyword evidence="4 6" id="KW-1133">Transmembrane helix</keyword>
<feature type="transmembrane region" description="Helical" evidence="6">
    <location>
        <begin position="105"/>
        <end position="124"/>
    </location>
</feature>
<dbReference type="GO" id="GO:0022857">
    <property type="term" value="F:transmembrane transporter activity"/>
    <property type="evidence" value="ECO:0007669"/>
    <property type="project" value="InterPro"/>
</dbReference>
<evidence type="ECO:0000256" key="2">
    <source>
        <dbReference type="ARBA" id="ARBA00008335"/>
    </source>
</evidence>
<dbReference type="CDD" id="cd17323">
    <property type="entry name" value="MFS_Tpo1_MDR_like"/>
    <property type="match status" value="1"/>
</dbReference>
<feature type="transmembrane region" description="Helical" evidence="6">
    <location>
        <begin position="413"/>
        <end position="434"/>
    </location>
</feature>
<dbReference type="PROSITE" id="PS50850">
    <property type="entry name" value="MFS"/>
    <property type="match status" value="1"/>
</dbReference>
<feature type="transmembrane region" description="Helical" evidence="6">
    <location>
        <begin position="164"/>
        <end position="185"/>
    </location>
</feature>
<feature type="transmembrane region" description="Helical" evidence="6">
    <location>
        <begin position="130"/>
        <end position="152"/>
    </location>
</feature>
<dbReference type="SUPFAM" id="SSF103473">
    <property type="entry name" value="MFS general substrate transporter"/>
    <property type="match status" value="1"/>
</dbReference>
<dbReference type="FunFam" id="1.20.1250.20:FF:000011">
    <property type="entry name" value="MFS multidrug transporter, putative"/>
    <property type="match status" value="1"/>
</dbReference>
<organism evidence="8 9">
    <name type="scientific">Penicilliopsis zonata CBS 506.65</name>
    <dbReference type="NCBI Taxonomy" id="1073090"/>
    <lineage>
        <taxon>Eukaryota</taxon>
        <taxon>Fungi</taxon>
        <taxon>Dikarya</taxon>
        <taxon>Ascomycota</taxon>
        <taxon>Pezizomycotina</taxon>
        <taxon>Eurotiomycetes</taxon>
        <taxon>Eurotiomycetidae</taxon>
        <taxon>Eurotiales</taxon>
        <taxon>Aspergillaceae</taxon>
        <taxon>Penicilliopsis</taxon>
    </lineage>
</organism>
<dbReference type="Proteomes" id="UP000184188">
    <property type="component" value="Unassembled WGS sequence"/>
</dbReference>
<feature type="transmembrane region" description="Helical" evidence="6">
    <location>
        <begin position="263"/>
        <end position="287"/>
    </location>
</feature>
<dbReference type="STRING" id="1073090.A0A1L9SMS5"/>
<feature type="transmembrane region" description="Helical" evidence="6">
    <location>
        <begin position="347"/>
        <end position="369"/>
    </location>
</feature>
<evidence type="ECO:0000256" key="1">
    <source>
        <dbReference type="ARBA" id="ARBA00004141"/>
    </source>
</evidence>
<dbReference type="RefSeq" id="XP_022582923.1">
    <property type="nucleotide sequence ID" value="XM_022728990.1"/>
</dbReference>
<keyword evidence="9" id="KW-1185">Reference proteome</keyword>
<feature type="transmembrane region" description="Helical" evidence="6">
    <location>
        <begin position="72"/>
        <end position="93"/>
    </location>
</feature>
<dbReference type="AlphaFoldDB" id="A0A1L9SMS5"/>
<feature type="transmembrane region" description="Helical" evidence="6">
    <location>
        <begin position="446"/>
        <end position="465"/>
    </location>
</feature>
<comment type="subcellular location">
    <subcellularLocation>
        <location evidence="1">Membrane</location>
        <topology evidence="1">Multi-pass membrane protein</topology>
    </subcellularLocation>
</comment>